<dbReference type="OMA" id="TLEGYVC"/>
<evidence type="ECO:0000313" key="5">
    <source>
        <dbReference type="Proteomes" id="UP000000759"/>
    </source>
</evidence>
<keyword evidence="2" id="KW-0732">Signal</keyword>
<sequence length="344" mass="37771">MRLFTIYLLSAAMPSAAFSVQRPQLRTPSATVSSRILRNKYDSVTSLHESESGTETTATSSSASSSSRGLSIPLSWEEMVRQVASAMKEASEKGTSRQIVRVLLPRDSSSDDLGKYIEEGFENSNSKGEIALVPPDESWQGGIMQLYRAAAPTASEIVRTLTSTSSLPSRISEDRSVDESGVDGVGLLQTEDQSVNLWVQPTQECVDGMVKMSEQVDANKLVVLLNPQWRQVDDALDAQSKGEGFMSTLASFLGGKGGTLKQLAEAGYQPVYTLEGYVCRGSNVRLLQVLDSPWTVFCERDNQESYIQVGTSEARPTYQQVEVMLQDSDIGYKYARDMGWQEKL</sequence>
<evidence type="ECO:0000259" key="3">
    <source>
        <dbReference type="Pfam" id="PF09353"/>
    </source>
</evidence>
<keyword evidence="5" id="KW-1185">Reference proteome</keyword>
<dbReference type="HOGENOM" id="CLU_807677_0_0_1"/>
<dbReference type="PANTHER" id="PTHR35509:SF4">
    <property type="entry name" value="DUF1995 DOMAIN-CONTAINING PROTEIN"/>
    <property type="match status" value="1"/>
</dbReference>
<dbReference type="GeneID" id="7203071"/>
<reference evidence="4 5" key="1">
    <citation type="journal article" date="2008" name="Nature">
        <title>The Phaeodactylum genome reveals the evolutionary history of diatom genomes.</title>
        <authorList>
            <person name="Bowler C."/>
            <person name="Allen A.E."/>
            <person name="Badger J.H."/>
            <person name="Grimwood J."/>
            <person name="Jabbari K."/>
            <person name="Kuo A."/>
            <person name="Maheswari U."/>
            <person name="Martens C."/>
            <person name="Maumus F."/>
            <person name="Otillar R.P."/>
            <person name="Rayko E."/>
            <person name="Salamov A."/>
            <person name="Vandepoele K."/>
            <person name="Beszteri B."/>
            <person name="Gruber A."/>
            <person name="Heijde M."/>
            <person name="Katinka M."/>
            <person name="Mock T."/>
            <person name="Valentin K."/>
            <person name="Verret F."/>
            <person name="Berges J.A."/>
            <person name="Brownlee C."/>
            <person name="Cadoret J.P."/>
            <person name="Chiovitti A."/>
            <person name="Choi C.J."/>
            <person name="Coesel S."/>
            <person name="De Martino A."/>
            <person name="Detter J.C."/>
            <person name="Durkin C."/>
            <person name="Falciatore A."/>
            <person name="Fournet J."/>
            <person name="Haruta M."/>
            <person name="Huysman M.J."/>
            <person name="Jenkins B.D."/>
            <person name="Jiroutova K."/>
            <person name="Jorgensen R.E."/>
            <person name="Joubert Y."/>
            <person name="Kaplan A."/>
            <person name="Kroger N."/>
            <person name="Kroth P.G."/>
            <person name="La Roche J."/>
            <person name="Lindquist E."/>
            <person name="Lommer M."/>
            <person name="Martin-Jezequel V."/>
            <person name="Lopez P.J."/>
            <person name="Lucas S."/>
            <person name="Mangogna M."/>
            <person name="McGinnis K."/>
            <person name="Medlin L.K."/>
            <person name="Montsant A."/>
            <person name="Oudot-Le Secq M.P."/>
            <person name="Napoli C."/>
            <person name="Obornik M."/>
            <person name="Parker M.S."/>
            <person name="Petit J.L."/>
            <person name="Porcel B.M."/>
            <person name="Poulsen N."/>
            <person name="Robison M."/>
            <person name="Rychlewski L."/>
            <person name="Rynearson T.A."/>
            <person name="Schmutz J."/>
            <person name="Shapiro H."/>
            <person name="Siaut M."/>
            <person name="Stanley M."/>
            <person name="Sussman M.R."/>
            <person name="Taylor A.R."/>
            <person name="Vardi A."/>
            <person name="von Dassow P."/>
            <person name="Vyverman W."/>
            <person name="Willis A."/>
            <person name="Wyrwicz L.S."/>
            <person name="Rokhsar D.S."/>
            <person name="Weissenbach J."/>
            <person name="Armbrust E.V."/>
            <person name="Green B.R."/>
            <person name="Van de Peer Y."/>
            <person name="Grigoriev I.V."/>
        </authorList>
    </citation>
    <scope>NUCLEOTIDE SEQUENCE [LARGE SCALE GENOMIC DNA]</scope>
    <source>
        <strain evidence="4 5">CCAP 1055/1</strain>
    </source>
</reference>
<feature type="compositionally biased region" description="Low complexity" evidence="1">
    <location>
        <begin position="53"/>
        <end position="67"/>
    </location>
</feature>
<dbReference type="OrthoDB" id="8026949at2759"/>
<evidence type="ECO:0000313" key="4">
    <source>
        <dbReference type="EMBL" id="EEC46074.1"/>
    </source>
</evidence>
<reference evidence="5" key="2">
    <citation type="submission" date="2008-08" db="EMBL/GenBank/DDBJ databases">
        <authorList>
            <consortium name="Diatom Consortium"/>
            <person name="Grigoriev I."/>
            <person name="Grimwood J."/>
            <person name="Kuo A."/>
            <person name="Otillar R.P."/>
            <person name="Salamov A."/>
            <person name="Detter J.C."/>
            <person name="Lindquist E."/>
            <person name="Shapiro H."/>
            <person name="Lucas S."/>
            <person name="Glavina del Rio T."/>
            <person name="Pitluck S."/>
            <person name="Rokhsar D."/>
            <person name="Bowler C."/>
        </authorList>
    </citation>
    <scope>GENOME REANNOTATION</scope>
    <source>
        <strain evidence="5">CCAP 1055/1</strain>
    </source>
</reference>
<dbReference type="PaxDb" id="2850-Phatr38149"/>
<name>B7G530_PHATC</name>
<evidence type="ECO:0000256" key="1">
    <source>
        <dbReference type="SAM" id="MobiDB-lite"/>
    </source>
</evidence>
<accession>B7G530</accession>
<feature type="domain" description="DUF1995" evidence="3">
    <location>
        <begin position="73"/>
        <end position="322"/>
    </location>
</feature>
<dbReference type="KEGG" id="pti:PHATRDRAFT_38149"/>
<dbReference type="InterPro" id="IPR053021">
    <property type="entry name" value="Chloroplast_ADK"/>
</dbReference>
<evidence type="ECO:0000256" key="2">
    <source>
        <dbReference type="SAM" id="SignalP"/>
    </source>
</evidence>
<proteinExistence type="predicted"/>
<dbReference type="InParanoid" id="B7G530"/>
<feature type="region of interest" description="Disordered" evidence="1">
    <location>
        <begin position="43"/>
        <end position="69"/>
    </location>
</feature>
<dbReference type="InterPro" id="IPR018962">
    <property type="entry name" value="DUF1995"/>
</dbReference>
<gene>
    <name evidence="4" type="ORF">PHATRDRAFT_38149</name>
</gene>
<dbReference type="AlphaFoldDB" id="B7G530"/>
<dbReference type="RefSeq" id="XP_002182173.1">
    <property type="nucleotide sequence ID" value="XM_002182137.1"/>
</dbReference>
<dbReference type="PANTHER" id="PTHR35509">
    <property type="entry name" value="DOMAIN PROTEIN, PUTATIVE (DUF1995)-RELATED"/>
    <property type="match status" value="1"/>
</dbReference>
<organism evidence="4 5">
    <name type="scientific">Phaeodactylum tricornutum (strain CCAP 1055/1)</name>
    <dbReference type="NCBI Taxonomy" id="556484"/>
    <lineage>
        <taxon>Eukaryota</taxon>
        <taxon>Sar</taxon>
        <taxon>Stramenopiles</taxon>
        <taxon>Ochrophyta</taxon>
        <taxon>Bacillariophyta</taxon>
        <taxon>Bacillariophyceae</taxon>
        <taxon>Bacillariophycidae</taxon>
        <taxon>Naviculales</taxon>
        <taxon>Phaeodactylaceae</taxon>
        <taxon>Phaeodactylum</taxon>
    </lineage>
</organism>
<protein>
    <recommendedName>
        <fullName evidence="3">DUF1995 domain-containing protein</fullName>
    </recommendedName>
</protein>
<dbReference type="Pfam" id="PF09353">
    <property type="entry name" value="DUF1995"/>
    <property type="match status" value="1"/>
</dbReference>
<dbReference type="EMBL" id="CM000617">
    <property type="protein sequence ID" value="EEC46074.1"/>
    <property type="molecule type" value="Genomic_DNA"/>
</dbReference>
<dbReference type="Proteomes" id="UP000000759">
    <property type="component" value="Chromosome 15"/>
</dbReference>
<dbReference type="eggNOG" id="ENOG502S5SA">
    <property type="taxonomic scope" value="Eukaryota"/>
</dbReference>
<feature type="chain" id="PRO_5002852925" description="DUF1995 domain-containing protein" evidence="2">
    <location>
        <begin position="20"/>
        <end position="344"/>
    </location>
</feature>
<feature type="signal peptide" evidence="2">
    <location>
        <begin position="1"/>
        <end position="19"/>
    </location>
</feature>